<dbReference type="GO" id="GO:0003700">
    <property type="term" value="F:DNA-binding transcription factor activity"/>
    <property type="evidence" value="ECO:0007669"/>
    <property type="project" value="InterPro"/>
</dbReference>
<gene>
    <name evidence="6" type="ORF">BXY45_10882</name>
</gene>
<dbReference type="EMBL" id="QGDQ01000008">
    <property type="protein sequence ID" value="PWJ54175.1"/>
    <property type="molecule type" value="Genomic_DNA"/>
</dbReference>
<comment type="caution">
    <text evidence="6">The sequence shown here is derived from an EMBL/GenBank/DDBJ whole genome shotgun (WGS) entry which is preliminary data.</text>
</comment>
<dbReference type="Pfam" id="PF12833">
    <property type="entry name" value="HTH_18"/>
    <property type="match status" value="1"/>
</dbReference>
<dbReference type="GO" id="GO:0005829">
    <property type="term" value="C:cytosol"/>
    <property type="evidence" value="ECO:0007669"/>
    <property type="project" value="TreeGrafter"/>
</dbReference>
<feature type="domain" description="HTH araC/xylS-type" evidence="5">
    <location>
        <begin position="195"/>
        <end position="290"/>
    </location>
</feature>
<dbReference type="SMART" id="SM00342">
    <property type="entry name" value="HTH_ARAC"/>
    <property type="match status" value="1"/>
</dbReference>
<dbReference type="PROSITE" id="PS01124">
    <property type="entry name" value="HTH_ARAC_FAMILY_2"/>
    <property type="match status" value="1"/>
</dbReference>
<keyword evidence="7" id="KW-1185">Reference proteome</keyword>
<dbReference type="Gene3D" id="1.10.10.60">
    <property type="entry name" value="Homeodomain-like"/>
    <property type="match status" value="1"/>
</dbReference>
<sequence length="290" mass="31291">MSALRAVGAAPDPPTWQLPSGPPVSRAGVCRLAQPRLQQPQTTPRFRFQAATVLLLLSGELRLGADPAQHLGMTGRETPALLLVEAGTTADLVKLPGGPEGCFRSVFLDVAPRQISALVREHPAVLAGASTGGSSDVRQVDLDDDLSAALTHVALSVADERVSDARARYRILDLLLALAERGHTFRPPGEPTTADRVRELVADAPELRWTAPQAGRALSVSEATLRRHLAREGTSFEALLLDVRMHHAVMLLQTTGWSLSHIAQACGYLSRSRFSERFRQRFGTSPVAVR</sequence>
<dbReference type="RefSeq" id="WP_109773860.1">
    <property type="nucleotide sequence ID" value="NZ_QGDQ01000008.1"/>
</dbReference>
<protein>
    <submittedName>
        <fullName evidence="6">AraC-like DNA-binding protein</fullName>
    </submittedName>
</protein>
<evidence type="ECO:0000256" key="1">
    <source>
        <dbReference type="ARBA" id="ARBA00023015"/>
    </source>
</evidence>
<evidence type="ECO:0000256" key="2">
    <source>
        <dbReference type="ARBA" id="ARBA00023125"/>
    </source>
</evidence>
<dbReference type="InterPro" id="IPR009057">
    <property type="entry name" value="Homeodomain-like_sf"/>
</dbReference>
<keyword evidence="2 6" id="KW-0238">DNA-binding</keyword>
<evidence type="ECO:0000256" key="4">
    <source>
        <dbReference type="SAM" id="MobiDB-lite"/>
    </source>
</evidence>
<feature type="region of interest" description="Disordered" evidence="4">
    <location>
        <begin position="1"/>
        <end position="22"/>
    </location>
</feature>
<keyword evidence="1" id="KW-0805">Transcription regulation</keyword>
<dbReference type="AlphaFoldDB" id="A0A316A8V5"/>
<reference evidence="6 7" key="1">
    <citation type="submission" date="2018-03" db="EMBL/GenBank/DDBJ databases">
        <title>Genomic Encyclopedia of Archaeal and Bacterial Type Strains, Phase II (KMG-II): from individual species to whole genera.</title>
        <authorList>
            <person name="Goeker M."/>
        </authorList>
    </citation>
    <scope>NUCLEOTIDE SEQUENCE [LARGE SCALE GENOMIC DNA]</scope>
    <source>
        <strain evidence="6 7">DSM 44889</strain>
    </source>
</reference>
<proteinExistence type="predicted"/>
<dbReference type="PANTHER" id="PTHR47894">
    <property type="entry name" value="HTH-TYPE TRANSCRIPTIONAL REGULATOR GADX"/>
    <property type="match status" value="1"/>
</dbReference>
<dbReference type="PANTHER" id="PTHR47894:SF4">
    <property type="entry name" value="HTH-TYPE TRANSCRIPTIONAL REGULATOR GADX"/>
    <property type="match status" value="1"/>
</dbReference>
<dbReference type="Proteomes" id="UP000245469">
    <property type="component" value="Unassembled WGS sequence"/>
</dbReference>
<dbReference type="OrthoDB" id="5241536at2"/>
<dbReference type="InterPro" id="IPR018060">
    <property type="entry name" value="HTH_AraC"/>
</dbReference>
<organism evidence="6 7">
    <name type="scientific">Quadrisphaera granulorum</name>
    <dbReference type="NCBI Taxonomy" id="317664"/>
    <lineage>
        <taxon>Bacteria</taxon>
        <taxon>Bacillati</taxon>
        <taxon>Actinomycetota</taxon>
        <taxon>Actinomycetes</taxon>
        <taxon>Kineosporiales</taxon>
        <taxon>Kineosporiaceae</taxon>
        <taxon>Quadrisphaera</taxon>
    </lineage>
</organism>
<evidence type="ECO:0000259" key="5">
    <source>
        <dbReference type="PROSITE" id="PS01124"/>
    </source>
</evidence>
<accession>A0A316A8V5</accession>
<keyword evidence="3" id="KW-0804">Transcription</keyword>
<feature type="compositionally biased region" description="Pro residues" evidence="4">
    <location>
        <begin position="11"/>
        <end position="22"/>
    </location>
</feature>
<dbReference type="SUPFAM" id="SSF46689">
    <property type="entry name" value="Homeodomain-like"/>
    <property type="match status" value="1"/>
</dbReference>
<evidence type="ECO:0000313" key="7">
    <source>
        <dbReference type="Proteomes" id="UP000245469"/>
    </source>
</evidence>
<dbReference type="GO" id="GO:0000976">
    <property type="term" value="F:transcription cis-regulatory region binding"/>
    <property type="evidence" value="ECO:0007669"/>
    <property type="project" value="TreeGrafter"/>
</dbReference>
<evidence type="ECO:0000256" key="3">
    <source>
        <dbReference type="ARBA" id="ARBA00023163"/>
    </source>
</evidence>
<evidence type="ECO:0000313" key="6">
    <source>
        <dbReference type="EMBL" id="PWJ54175.1"/>
    </source>
</evidence>
<name>A0A316A8V5_9ACTN</name>